<dbReference type="GO" id="GO:0046872">
    <property type="term" value="F:metal ion binding"/>
    <property type="evidence" value="ECO:0007669"/>
    <property type="project" value="UniProtKB-KW"/>
</dbReference>
<organism evidence="6 7">
    <name type="scientific">Bos taurus</name>
    <name type="common">Bovine</name>
    <dbReference type="NCBI Taxonomy" id="9913"/>
    <lineage>
        <taxon>Eukaryota</taxon>
        <taxon>Metazoa</taxon>
        <taxon>Chordata</taxon>
        <taxon>Craniata</taxon>
        <taxon>Vertebrata</taxon>
        <taxon>Euteleostomi</taxon>
        <taxon>Mammalia</taxon>
        <taxon>Eutheria</taxon>
        <taxon>Laurasiatheria</taxon>
        <taxon>Artiodactyla</taxon>
        <taxon>Ruminantia</taxon>
        <taxon>Pecora</taxon>
        <taxon>Bovidae</taxon>
        <taxon>Bovinae</taxon>
        <taxon>Bos</taxon>
    </lineage>
</organism>
<accession>A0AAF7AT62</accession>
<evidence type="ECO:0000256" key="4">
    <source>
        <dbReference type="SAM" id="MobiDB-lite"/>
    </source>
</evidence>
<keyword evidence="3" id="KW-0479">Metal-binding</keyword>
<evidence type="ECO:0000256" key="3">
    <source>
        <dbReference type="PROSITE-ProRule" id="PRU00236"/>
    </source>
</evidence>
<dbReference type="PROSITE" id="PS50305">
    <property type="entry name" value="SIRTUIN"/>
    <property type="match status" value="1"/>
</dbReference>
<dbReference type="InterPro" id="IPR003000">
    <property type="entry name" value="Sirtuin"/>
</dbReference>
<protein>
    <submittedName>
        <fullName evidence="6">Sirtuin 5</fullName>
    </submittedName>
</protein>
<name>A0AAF7AT62_BOVIN</name>
<dbReference type="Gene3D" id="3.40.50.1220">
    <property type="entry name" value="TPP-binding domain"/>
    <property type="match status" value="1"/>
</dbReference>
<reference evidence="6" key="2">
    <citation type="submission" date="2025-08" db="UniProtKB">
        <authorList>
            <consortium name="Ensembl"/>
        </authorList>
    </citation>
    <scope>IDENTIFICATION</scope>
    <source>
        <strain evidence="6">Hereford</strain>
    </source>
</reference>
<keyword evidence="3" id="KW-0862">Zinc</keyword>
<dbReference type="SUPFAM" id="SSF52467">
    <property type="entry name" value="DHS-like NAD/FAD-binding domain"/>
    <property type="match status" value="1"/>
</dbReference>
<dbReference type="GO" id="GO:0070403">
    <property type="term" value="F:NAD+ binding"/>
    <property type="evidence" value="ECO:0007669"/>
    <property type="project" value="InterPro"/>
</dbReference>
<keyword evidence="1" id="KW-0808">Transferase</keyword>
<dbReference type="PANTHER" id="PTHR11085">
    <property type="entry name" value="NAD-DEPENDENT PROTEIN DEACYLASE SIRTUIN-5, MITOCHONDRIAL-RELATED"/>
    <property type="match status" value="1"/>
</dbReference>
<dbReference type="InterPro" id="IPR026590">
    <property type="entry name" value="Ssirtuin_cat_dom"/>
</dbReference>
<keyword evidence="2" id="KW-0520">NAD</keyword>
<evidence type="ECO:0000256" key="1">
    <source>
        <dbReference type="ARBA" id="ARBA00022679"/>
    </source>
</evidence>
<sequence length="306" mass="33902">MPPLWIIRNRLFSQLYCGLKSPVSTQTKICLTMARPSSNMADFRKCFAKAKHIVVISGAGISAESGVPTFRGAGGYWRKWKAQDLATPQAFARNPSQVWEFYHYRREVVQSTEPNAGHLAIAECQARLHRQGRQVVVITQNIDELHRKAGTKNLLEIHGSLFKTRCTSCGVVAENYKSPICPALSGKGAPDPQTQDAGIPVEKLPRWGLPPWSIPRPCLPPKCQPAACQWPNSTWKPPRPPKDSGFISRGRVGRLFLKPSLLTKLKLFHSHPGEGRNLSASKYQATSREGSLVDGEPNTGKSENIF</sequence>
<dbReference type="PANTHER" id="PTHR11085:SF10">
    <property type="entry name" value="NAD-DEPENDENT PROTEIN DEACYLASE SIRTUIN-5, MITOCHONDRIAL-RELATED"/>
    <property type="match status" value="1"/>
</dbReference>
<evidence type="ECO:0000313" key="7">
    <source>
        <dbReference type="Proteomes" id="UP000009136"/>
    </source>
</evidence>
<feature type="active site" description="Proton acceptor" evidence="3">
    <location>
        <position position="158"/>
    </location>
</feature>
<evidence type="ECO:0000259" key="5">
    <source>
        <dbReference type="PROSITE" id="PS50305"/>
    </source>
</evidence>
<reference evidence="6" key="3">
    <citation type="submission" date="2025-09" db="UniProtKB">
        <authorList>
            <consortium name="Ensembl"/>
        </authorList>
    </citation>
    <scope>IDENTIFICATION</scope>
    <source>
        <strain evidence="6">Hereford</strain>
    </source>
</reference>
<dbReference type="GO" id="GO:0016740">
    <property type="term" value="F:transferase activity"/>
    <property type="evidence" value="ECO:0007669"/>
    <property type="project" value="UniProtKB-KW"/>
</dbReference>
<dbReference type="GeneTree" id="ENSGT00940000156080"/>
<keyword evidence="7" id="KW-1185">Reference proteome</keyword>
<dbReference type="InterPro" id="IPR029035">
    <property type="entry name" value="DHS-like_NAD/FAD-binding_dom"/>
</dbReference>
<feature type="binding site" evidence="3">
    <location>
        <position position="169"/>
    </location>
    <ligand>
        <name>Zn(2+)</name>
        <dbReference type="ChEBI" id="CHEBI:29105"/>
    </ligand>
</feature>
<dbReference type="Ensembl" id="ENSBTAT00000072664.2">
    <property type="protein sequence ID" value="ENSBTAP00000074135.2"/>
    <property type="gene ID" value="ENSBTAG00000014904.6"/>
</dbReference>
<dbReference type="InterPro" id="IPR026591">
    <property type="entry name" value="Sirtuin_cat_small_dom_sf"/>
</dbReference>
<evidence type="ECO:0000256" key="2">
    <source>
        <dbReference type="ARBA" id="ARBA00023027"/>
    </source>
</evidence>
<dbReference type="AlphaFoldDB" id="A0AAF7AT62"/>
<feature type="binding site" evidence="3">
    <location>
        <position position="166"/>
    </location>
    <ligand>
        <name>Zn(2+)</name>
        <dbReference type="ChEBI" id="CHEBI:29105"/>
    </ligand>
</feature>
<evidence type="ECO:0000313" key="6">
    <source>
        <dbReference type="Ensembl" id="ENSBTAP00000074135.2"/>
    </source>
</evidence>
<feature type="region of interest" description="Disordered" evidence="4">
    <location>
        <begin position="276"/>
        <end position="306"/>
    </location>
</feature>
<dbReference type="InterPro" id="IPR050134">
    <property type="entry name" value="NAD-dep_sirtuin_deacylases"/>
</dbReference>
<proteinExistence type="predicted"/>
<feature type="binding site" evidence="3">
    <location>
        <position position="228"/>
    </location>
    <ligand>
        <name>Zn(2+)</name>
        <dbReference type="ChEBI" id="CHEBI:29105"/>
    </ligand>
</feature>
<gene>
    <name evidence="6" type="primary">SIRT5</name>
</gene>
<dbReference type="Proteomes" id="UP000009136">
    <property type="component" value="Chromosome 23"/>
</dbReference>
<feature type="domain" description="Deacetylase sirtuin-type" evidence="5">
    <location>
        <begin position="33"/>
        <end position="306"/>
    </location>
</feature>
<feature type="binding site" evidence="3">
    <location>
        <position position="223"/>
    </location>
    <ligand>
        <name>Zn(2+)</name>
        <dbReference type="ChEBI" id="CHEBI:29105"/>
    </ligand>
</feature>
<dbReference type="Pfam" id="PF02146">
    <property type="entry name" value="SIR2"/>
    <property type="match status" value="1"/>
</dbReference>
<feature type="compositionally biased region" description="Polar residues" evidence="4">
    <location>
        <begin position="278"/>
        <end position="289"/>
    </location>
</feature>
<dbReference type="Gene3D" id="3.30.1600.10">
    <property type="entry name" value="SIR2/SIRT2 'Small Domain"/>
    <property type="match status" value="1"/>
</dbReference>
<reference evidence="6" key="1">
    <citation type="submission" date="2018-03" db="EMBL/GenBank/DDBJ databases">
        <title>ARS-UCD1.2.</title>
        <authorList>
            <person name="Rosen B.D."/>
            <person name="Bickhart D.M."/>
            <person name="Koren S."/>
            <person name="Schnabel R.D."/>
            <person name="Hall R."/>
            <person name="Zimin A."/>
            <person name="Dreischer C."/>
            <person name="Schultheiss S."/>
            <person name="Schroeder S.G."/>
            <person name="Elsik C.G."/>
            <person name="Couldrey C."/>
            <person name="Liu G.E."/>
            <person name="Van Tassell C.P."/>
            <person name="Phillippy A.M."/>
            <person name="Smith T.P.L."/>
            <person name="Medrano J.F."/>
        </authorList>
    </citation>
    <scope>NUCLEOTIDE SEQUENCE [LARGE SCALE GENOMIC DNA]</scope>
    <source>
        <strain evidence="6">Hereford</strain>
    </source>
</reference>